<evidence type="ECO:0000313" key="8">
    <source>
        <dbReference type="Proteomes" id="UP000717328"/>
    </source>
</evidence>
<dbReference type="InterPro" id="IPR000172">
    <property type="entry name" value="GMC_OxRdtase_N"/>
</dbReference>
<reference evidence="7" key="2">
    <citation type="submission" date="2021-10" db="EMBL/GenBank/DDBJ databases">
        <title>Phylogenomics reveals ancestral predisposition of the termite-cultivated fungus Termitomyces towards a domesticated lifestyle.</title>
        <authorList>
            <person name="Auxier B."/>
            <person name="Grum-Grzhimaylo A."/>
            <person name="Cardenas M.E."/>
            <person name="Lodge J.D."/>
            <person name="Laessoe T."/>
            <person name="Pedersen O."/>
            <person name="Smith M.E."/>
            <person name="Kuyper T.W."/>
            <person name="Franco-Molano E.A."/>
            <person name="Baroni T.J."/>
            <person name="Aanen D.K."/>
        </authorList>
    </citation>
    <scope>NUCLEOTIDE SEQUENCE</scope>
    <source>
        <strain evidence="7">D49</strain>
    </source>
</reference>
<proteinExistence type="inferred from homology"/>
<dbReference type="SUPFAM" id="SSF54373">
    <property type="entry name" value="FAD-linked reductases, C-terminal domain"/>
    <property type="match status" value="1"/>
</dbReference>
<keyword evidence="4" id="KW-0274">FAD</keyword>
<dbReference type="PANTHER" id="PTHR42784">
    <property type="entry name" value="PYRANOSE 2-OXIDASE"/>
    <property type="match status" value="1"/>
</dbReference>
<reference evidence="7" key="1">
    <citation type="submission" date="2021-02" db="EMBL/GenBank/DDBJ databases">
        <authorList>
            <person name="Nieuwenhuis M."/>
            <person name="Van De Peppel L.J.J."/>
        </authorList>
    </citation>
    <scope>NUCLEOTIDE SEQUENCE</scope>
    <source>
        <strain evidence="7">D49</strain>
    </source>
</reference>
<dbReference type="PANTHER" id="PTHR42784:SF1">
    <property type="entry name" value="PYRANOSE 2-OXIDASE"/>
    <property type="match status" value="1"/>
</dbReference>
<dbReference type="GO" id="GO:0016614">
    <property type="term" value="F:oxidoreductase activity, acting on CH-OH group of donors"/>
    <property type="evidence" value="ECO:0007669"/>
    <property type="project" value="InterPro"/>
</dbReference>
<dbReference type="EMBL" id="JABCKI010005926">
    <property type="protein sequence ID" value="KAG5636488.1"/>
    <property type="molecule type" value="Genomic_DNA"/>
</dbReference>
<sequence length="461" mass="50792">MSSLSKEQVFSLIHNASQKQEQQPNVIHTDVFIAGSGPIAAAYARKIIDNGTSRVLMVEIGSQDNPIIGEHHKNAIKYQKDIDKFTYVINGALQAISTPPADTFIATLGGSGWTPSSTDVLVFQGSNSNQQEDLNLKASAVTRGVGGMATHWTCACPFPHEEERVHNPIDKAELDKLLHASHALLNVHADQYDSSIRHSVVKSTLLKALPASRGVQNLPLAVERRADNPQYVTWTGPNTILGDAVHHKNFTLKAETRVTRLIHNPEQPDKILGALIKDLRTNSEIVVIAKAYVVACGAVGTPQVLANSGLENMLPALGRNLCEQSIAFCQIVLKREIIDGIRNNPEFVEKVRAHHERYPTDPLPIPFSDPEPQVMIPYTTEFPHHVQVHRDAFSYGDVGPRADSRVVVDLRFFGKQDINPDNMVYFGRKKGLSEWIPGSTDMYGMPQATVCGLCYDIHDSP</sequence>
<keyword evidence="5" id="KW-0560">Oxidoreductase</keyword>
<evidence type="ECO:0000256" key="3">
    <source>
        <dbReference type="ARBA" id="ARBA00022630"/>
    </source>
</evidence>
<evidence type="ECO:0000259" key="6">
    <source>
        <dbReference type="Pfam" id="PF00732"/>
    </source>
</evidence>
<evidence type="ECO:0000256" key="1">
    <source>
        <dbReference type="ARBA" id="ARBA00001974"/>
    </source>
</evidence>
<dbReference type="AlphaFoldDB" id="A0A9P7FQU3"/>
<gene>
    <name evidence="7" type="ORF">H0H81_007854</name>
</gene>
<dbReference type="Gene3D" id="3.50.50.60">
    <property type="entry name" value="FAD/NAD(P)-binding domain"/>
    <property type="match status" value="1"/>
</dbReference>
<protein>
    <recommendedName>
        <fullName evidence="6">Glucose-methanol-choline oxidoreductase N-terminal domain-containing protein</fullName>
    </recommendedName>
</protein>
<dbReference type="OrthoDB" id="269227at2759"/>
<name>A0A9P7FQU3_9AGAR</name>
<comment type="cofactor">
    <cofactor evidence="1">
        <name>FAD</name>
        <dbReference type="ChEBI" id="CHEBI:57692"/>
    </cofactor>
</comment>
<keyword evidence="8" id="KW-1185">Reference proteome</keyword>
<feature type="domain" description="Glucose-methanol-choline oxidoreductase N-terminal" evidence="6">
    <location>
        <begin position="237"/>
        <end position="324"/>
    </location>
</feature>
<comment type="similarity">
    <text evidence="2">Belongs to the GMC oxidoreductase family.</text>
</comment>
<comment type="caution">
    <text evidence="7">The sequence shown here is derived from an EMBL/GenBank/DDBJ whole genome shotgun (WGS) entry which is preliminary data.</text>
</comment>
<organism evidence="7 8">
    <name type="scientific">Sphagnurus paluster</name>
    <dbReference type="NCBI Taxonomy" id="117069"/>
    <lineage>
        <taxon>Eukaryota</taxon>
        <taxon>Fungi</taxon>
        <taxon>Dikarya</taxon>
        <taxon>Basidiomycota</taxon>
        <taxon>Agaricomycotina</taxon>
        <taxon>Agaricomycetes</taxon>
        <taxon>Agaricomycetidae</taxon>
        <taxon>Agaricales</taxon>
        <taxon>Tricholomatineae</taxon>
        <taxon>Lyophyllaceae</taxon>
        <taxon>Sphagnurus</taxon>
    </lineage>
</organism>
<accession>A0A9P7FQU3</accession>
<evidence type="ECO:0000313" key="7">
    <source>
        <dbReference type="EMBL" id="KAG5636488.1"/>
    </source>
</evidence>
<dbReference type="SUPFAM" id="SSF51905">
    <property type="entry name" value="FAD/NAD(P)-binding domain"/>
    <property type="match status" value="1"/>
</dbReference>
<evidence type="ECO:0000256" key="5">
    <source>
        <dbReference type="ARBA" id="ARBA00023002"/>
    </source>
</evidence>
<dbReference type="Proteomes" id="UP000717328">
    <property type="component" value="Unassembled WGS sequence"/>
</dbReference>
<evidence type="ECO:0000256" key="4">
    <source>
        <dbReference type="ARBA" id="ARBA00022827"/>
    </source>
</evidence>
<keyword evidence="3" id="KW-0285">Flavoprotein</keyword>
<dbReference type="Pfam" id="PF00732">
    <property type="entry name" value="GMC_oxred_N"/>
    <property type="match status" value="1"/>
</dbReference>
<dbReference type="InterPro" id="IPR051473">
    <property type="entry name" value="P2Ox-like"/>
</dbReference>
<dbReference type="InterPro" id="IPR036188">
    <property type="entry name" value="FAD/NAD-bd_sf"/>
</dbReference>
<dbReference type="GO" id="GO:0050660">
    <property type="term" value="F:flavin adenine dinucleotide binding"/>
    <property type="evidence" value="ECO:0007669"/>
    <property type="project" value="InterPro"/>
</dbReference>
<evidence type="ECO:0000256" key="2">
    <source>
        <dbReference type="ARBA" id="ARBA00010790"/>
    </source>
</evidence>